<sequence length="380" mass="41918">MHGHLVTVEVSVERCADERMNLDGLAFDQLWLEGLDAEAVQSRRTVEQNGMLCNDLFEDIPHDWTRALHHALCGLDVLRVVEIDEPLHDEGLEEFECHLLRKSTLMQLQLRADDDDRTTGVVDALAEKVLTEATLLALEHVRERLQRTVTRASHWTATTTVVEQRVNGFLKHALLVVDDDLRRAKVKQTLQPVIAIDNATVEVVEIASREAAAIKLNHRTKIRRNNGNGIKDHAPRRIGCAQECRDNLEALQRTGLALTLAVGNDVAQLLGLCLKVEGLQALLDSCCAHAAVEPAAIAITHLAVEHLVALKVLDLERAEAIKYFVEAFELSVGTTTKGCHLALAGLAYLAAHITLGTLCLKGSEVRLKLLLTGFDIRVTT</sequence>
<name>A0A6J7IQ03_9ZZZZ</name>
<evidence type="ECO:0000313" key="1">
    <source>
        <dbReference type="EMBL" id="CAB4933383.1"/>
    </source>
</evidence>
<dbReference type="EMBL" id="CAFBMR010000166">
    <property type="protein sequence ID" value="CAB4933383.1"/>
    <property type="molecule type" value="Genomic_DNA"/>
</dbReference>
<proteinExistence type="predicted"/>
<dbReference type="AlphaFoldDB" id="A0A6J7IQ03"/>
<organism evidence="1">
    <name type="scientific">freshwater metagenome</name>
    <dbReference type="NCBI Taxonomy" id="449393"/>
    <lineage>
        <taxon>unclassified sequences</taxon>
        <taxon>metagenomes</taxon>
        <taxon>ecological metagenomes</taxon>
    </lineage>
</organism>
<gene>
    <name evidence="1" type="ORF">UFOPK3610_02056</name>
</gene>
<protein>
    <submittedName>
        <fullName evidence="1">Unannotated protein</fullName>
    </submittedName>
</protein>
<reference evidence="1" key="1">
    <citation type="submission" date="2020-05" db="EMBL/GenBank/DDBJ databases">
        <authorList>
            <person name="Chiriac C."/>
            <person name="Salcher M."/>
            <person name="Ghai R."/>
            <person name="Kavagutti S V."/>
        </authorList>
    </citation>
    <scope>NUCLEOTIDE SEQUENCE</scope>
</reference>
<accession>A0A6J7IQ03</accession>